<sequence>MANEAEEHRRSMNALLNTIAVKDSSKQLPNQEVDIIPSGSYPFLIPSSKRRMSIY</sequence>
<evidence type="ECO:0000313" key="1">
    <source>
        <dbReference type="EMBL" id="MRN57024.1"/>
    </source>
</evidence>
<comment type="caution">
    <text evidence="1">The sequence shown here is derived from an EMBL/GenBank/DDBJ whole genome shotgun (WGS) entry which is preliminary data.</text>
</comment>
<dbReference type="AlphaFoldDB" id="A0A7X2L4Z5"/>
<evidence type="ECO:0000313" key="2">
    <source>
        <dbReference type="Proteomes" id="UP000463051"/>
    </source>
</evidence>
<name>A0A7X2L4Z5_9BACL</name>
<organism evidence="1 2">
    <name type="scientific">Paenibacillus monticola</name>
    <dbReference type="NCBI Taxonomy" id="2666075"/>
    <lineage>
        <taxon>Bacteria</taxon>
        <taxon>Bacillati</taxon>
        <taxon>Bacillota</taxon>
        <taxon>Bacilli</taxon>
        <taxon>Bacillales</taxon>
        <taxon>Paenibacillaceae</taxon>
        <taxon>Paenibacillus</taxon>
    </lineage>
</organism>
<dbReference type="RefSeq" id="WP_154122527.1">
    <property type="nucleotide sequence ID" value="NZ_WJXB01000019.1"/>
</dbReference>
<reference evidence="1 2" key="1">
    <citation type="submission" date="2019-11" db="EMBL/GenBank/DDBJ databases">
        <title>Paenibacillus monticola sp. nov., a novel PGPR strain isolated from mountain sample in China.</title>
        <authorList>
            <person name="Zhao Q."/>
            <person name="Li H.-P."/>
            <person name="Zhang J.-L."/>
        </authorList>
    </citation>
    <scope>NUCLEOTIDE SEQUENCE [LARGE SCALE GENOMIC DNA]</scope>
    <source>
        <strain evidence="1 2">LC-T2</strain>
    </source>
</reference>
<dbReference type="EMBL" id="WJXB01000019">
    <property type="protein sequence ID" value="MRN57024.1"/>
    <property type="molecule type" value="Genomic_DNA"/>
</dbReference>
<keyword evidence="2" id="KW-1185">Reference proteome</keyword>
<accession>A0A7X2L4Z5</accession>
<protein>
    <submittedName>
        <fullName evidence="1">Uncharacterized protein</fullName>
    </submittedName>
</protein>
<proteinExistence type="predicted"/>
<dbReference type="Proteomes" id="UP000463051">
    <property type="component" value="Unassembled WGS sequence"/>
</dbReference>
<gene>
    <name evidence="1" type="ORF">GJB61_29225</name>
</gene>